<name>A0A9X2AH09_9BACT</name>
<evidence type="ECO:0000313" key="2">
    <source>
        <dbReference type="Proteomes" id="UP001139193"/>
    </source>
</evidence>
<evidence type="ECO:0000313" key="1">
    <source>
        <dbReference type="EMBL" id="MCI1189801.1"/>
    </source>
</evidence>
<dbReference type="Proteomes" id="UP001139193">
    <property type="component" value="Unassembled WGS sequence"/>
</dbReference>
<proteinExistence type="predicted"/>
<protein>
    <submittedName>
        <fullName evidence="1">Uncharacterized protein</fullName>
    </submittedName>
</protein>
<accession>A0A9X2AH09</accession>
<gene>
    <name evidence="1" type="ORF">MON38_20455</name>
</gene>
<keyword evidence="2" id="KW-1185">Reference proteome</keyword>
<dbReference type="RefSeq" id="WP_241938013.1">
    <property type="nucleotide sequence ID" value="NZ_JALBGC010000006.1"/>
</dbReference>
<organism evidence="1 2">
    <name type="scientific">Hymenobacter cyanobacteriorum</name>
    <dbReference type="NCBI Taxonomy" id="2926463"/>
    <lineage>
        <taxon>Bacteria</taxon>
        <taxon>Pseudomonadati</taxon>
        <taxon>Bacteroidota</taxon>
        <taxon>Cytophagia</taxon>
        <taxon>Cytophagales</taxon>
        <taxon>Hymenobacteraceae</taxon>
        <taxon>Hymenobacter</taxon>
    </lineage>
</organism>
<comment type="caution">
    <text evidence="1">The sequence shown here is derived from an EMBL/GenBank/DDBJ whole genome shotgun (WGS) entry which is preliminary data.</text>
</comment>
<dbReference type="AlphaFoldDB" id="A0A9X2AH09"/>
<sequence length="90" mass="10317">MADLLSEITSAAKAYYAQASKLQLTAQDFYAWLASLSTERRAAVLKRGFNDQRTEPTLLRYCLEARGCSMWRFMREQLSAEAFALWADQL</sequence>
<reference evidence="1" key="1">
    <citation type="submission" date="2022-03" db="EMBL/GenBank/DDBJ databases">
        <title>Bacterial whole genome sequence for Hymenobacter sp. DH14.</title>
        <authorList>
            <person name="Le V."/>
        </authorList>
    </citation>
    <scope>NUCLEOTIDE SEQUENCE</scope>
    <source>
        <strain evidence="1">DH14</strain>
    </source>
</reference>
<dbReference type="EMBL" id="JALBGC010000006">
    <property type="protein sequence ID" value="MCI1189801.1"/>
    <property type="molecule type" value="Genomic_DNA"/>
</dbReference>